<evidence type="ECO:0000313" key="2">
    <source>
        <dbReference type="EnsemblPlants" id="KRH02154"/>
    </source>
</evidence>
<evidence type="ECO:0000313" key="3">
    <source>
        <dbReference type="Proteomes" id="UP000008827"/>
    </source>
</evidence>
<proteinExistence type="predicted"/>
<reference evidence="2" key="2">
    <citation type="submission" date="2018-02" db="UniProtKB">
        <authorList>
            <consortium name="EnsemblPlants"/>
        </authorList>
    </citation>
    <scope>IDENTIFICATION</scope>
    <source>
        <strain evidence="2">Williams 82</strain>
    </source>
</reference>
<keyword evidence="3" id="KW-1185">Reference proteome</keyword>
<dbReference type="EMBL" id="CM000850">
    <property type="protein sequence ID" value="KRH02154.1"/>
    <property type="molecule type" value="Genomic_DNA"/>
</dbReference>
<sequence length="57" mass="6937">MNLVAGWRIITCGRYECRIRGEHVRNFRHLWNFKVGRISFFELVNICCLLEQRKIKL</sequence>
<reference evidence="1" key="3">
    <citation type="submission" date="2018-07" db="EMBL/GenBank/DDBJ databases">
        <title>WGS assembly of Glycine max.</title>
        <authorList>
            <person name="Schmutz J."/>
            <person name="Cannon S."/>
            <person name="Schlueter J."/>
            <person name="Ma J."/>
            <person name="Mitros T."/>
            <person name="Nelson W."/>
            <person name="Hyten D."/>
            <person name="Song Q."/>
            <person name="Thelen J."/>
            <person name="Cheng J."/>
            <person name="Xu D."/>
            <person name="Hellsten U."/>
            <person name="May G."/>
            <person name="Yu Y."/>
            <person name="Sakurai T."/>
            <person name="Umezawa T."/>
            <person name="Bhattacharyya M."/>
            <person name="Sandhu D."/>
            <person name="Valliyodan B."/>
            <person name="Lindquist E."/>
            <person name="Peto M."/>
            <person name="Grant D."/>
            <person name="Shu S."/>
            <person name="Goodstein D."/>
            <person name="Barry K."/>
            <person name="Futrell-Griggs M."/>
            <person name="Abernathy B."/>
            <person name="Du J."/>
            <person name="Tian Z."/>
            <person name="Zhu L."/>
            <person name="Gill N."/>
            <person name="Joshi T."/>
            <person name="Libault M."/>
            <person name="Sethuraman A."/>
            <person name="Zhang X."/>
            <person name="Shinozaki K."/>
            <person name="Nguyen H."/>
            <person name="Wing R."/>
            <person name="Cregan P."/>
            <person name="Specht J."/>
            <person name="Grimwood J."/>
            <person name="Rokhsar D."/>
            <person name="Stacey G."/>
            <person name="Shoemaker R."/>
            <person name="Jackson S."/>
        </authorList>
    </citation>
    <scope>NUCLEOTIDE SEQUENCE</scope>
    <source>
        <tissue evidence="1">Callus</tissue>
    </source>
</reference>
<dbReference type="Proteomes" id="UP000008827">
    <property type="component" value="Chromosome 17"/>
</dbReference>
<dbReference type="InParanoid" id="A0A0R0F7E8"/>
<protein>
    <submittedName>
        <fullName evidence="1 2">Uncharacterized protein</fullName>
    </submittedName>
</protein>
<dbReference type="EnsemblPlants" id="KRH02154">
    <property type="protein sequence ID" value="KRH02154"/>
    <property type="gene ID" value="GLYMA_17G020000"/>
</dbReference>
<dbReference type="Gramene" id="KRH02154">
    <property type="protein sequence ID" value="KRH02154"/>
    <property type="gene ID" value="GLYMA_17G020000"/>
</dbReference>
<dbReference type="AlphaFoldDB" id="A0A0R0F7E8"/>
<reference evidence="1 2" key="1">
    <citation type="journal article" date="2010" name="Nature">
        <title>Genome sequence of the palaeopolyploid soybean.</title>
        <authorList>
            <person name="Schmutz J."/>
            <person name="Cannon S.B."/>
            <person name="Schlueter J."/>
            <person name="Ma J."/>
            <person name="Mitros T."/>
            <person name="Nelson W."/>
            <person name="Hyten D.L."/>
            <person name="Song Q."/>
            <person name="Thelen J.J."/>
            <person name="Cheng J."/>
            <person name="Xu D."/>
            <person name="Hellsten U."/>
            <person name="May G.D."/>
            <person name="Yu Y."/>
            <person name="Sakurai T."/>
            <person name="Umezawa T."/>
            <person name="Bhattacharyya M.K."/>
            <person name="Sandhu D."/>
            <person name="Valliyodan B."/>
            <person name="Lindquist E."/>
            <person name="Peto M."/>
            <person name="Grant D."/>
            <person name="Shu S."/>
            <person name="Goodstein D."/>
            <person name="Barry K."/>
            <person name="Futrell-Griggs M."/>
            <person name="Abernathy B."/>
            <person name="Du J."/>
            <person name="Tian Z."/>
            <person name="Zhu L."/>
            <person name="Gill N."/>
            <person name="Joshi T."/>
            <person name="Libault M."/>
            <person name="Sethuraman A."/>
            <person name="Zhang X.-C."/>
            <person name="Shinozaki K."/>
            <person name="Nguyen H.T."/>
            <person name="Wing R.A."/>
            <person name="Cregan P."/>
            <person name="Specht J."/>
            <person name="Grimwood J."/>
            <person name="Rokhsar D."/>
            <person name="Stacey G."/>
            <person name="Shoemaker R.C."/>
            <person name="Jackson S.A."/>
        </authorList>
    </citation>
    <scope>NUCLEOTIDE SEQUENCE [LARGE SCALE GENOMIC DNA]</scope>
    <source>
        <strain evidence="2">cv. Williams 82</strain>
        <tissue evidence="1">Callus</tissue>
    </source>
</reference>
<gene>
    <name evidence="1" type="ORF">GLYMA_17G020000</name>
</gene>
<name>A0A0R0F7E8_SOYBN</name>
<evidence type="ECO:0000313" key="1">
    <source>
        <dbReference type="EMBL" id="KRH02154.1"/>
    </source>
</evidence>
<accession>A0A0R0F7E8</accession>
<organism evidence="1">
    <name type="scientific">Glycine max</name>
    <name type="common">Soybean</name>
    <name type="synonym">Glycine hispida</name>
    <dbReference type="NCBI Taxonomy" id="3847"/>
    <lineage>
        <taxon>Eukaryota</taxon>
        <taxon>Viridiplantae</taxon>
        <taxon>Streptophyta</taxon>
        <taxon>Embryophyta</taxon>
        <taxon>Tracheophyta</taxon>
        <taxon>Spermatophyta</taxon>
        <taxon>Magnoliopsida</taxon>
        <taxon>eudicotyledons</taxon>
        <taxon>Gunneridae</taxon>
        <taxon>Pentapetalae</taxon>
        <taxon>rosids</taxon>
        <taxon>fabids</taxon>
        <taxon>Fabales</taxon>
        <taxon>Fabaceae</taxon>
        <taxon>Papilionoideae</taxon>
        <taxon>50 kb inversion clade</taxon>
        <taxon>NPAAA clade</taxon>
        <taxon>indigoferoid/millettioid clade</taxon>
        <taxon>Phaseoleae</taxon>
        <taxon>Glycine</taxon>
        <taxon>Glycine subgen. Soja</taxon>
    </lineage>
</organism>